<gene>
    <name evidence="2" type="ORF">V4F39_10720</name>
</gene>
<dbReference type="RefSeq" id="WP_332289354.1">
    <property type="nucleotide sequence ID" value="NZ_JAZIBG010000024.1"/>
</dbReference>
<evidence type="ECO:0000313" key="2">
    <source>
        <dbReference type="EMBL" id="MEF7614381.1"/>
    </source>
</evidence>
<name>A0AAW9Q3G9_9BURK</name>
<dbReference type="SMART" id="SM00530">
    <property type="entry name" value="HTH_XRE"/>
    <property type="match status" value="1"/>
</dbReference>
<evidence type="ECO:0000313" key="3">
    <source>
        <dbReference type="Proteomes" id="UP001336250"/>
    </source>
</evidence>
<dbReference type="AlphaFoldDB" id="A0AAW9Q3G9"/>
<dbReference type="InterPro" id="IPR001387">
    <property type="entry name" value="Cro/C1-type_HTH"/>
</dbReference>
<feature type="domain" description="HTH cro/C1-type" evidence="1">
    <location>
        <begin position="11"/>
        <end position="65"/>
    </location>
</feature>
<dbReference type="CDD" id="cd00093">
    <property type="entry name" value="HTH_XRE"/>
    <property type="match status" value="1"/>
</dbReference>
<dbReference type="InterPro" id="IPR041413">
    <property type="entry name" value="MLTR_LBD"/>
</dbReference>
<comment type="caution">
    <text evidence="2">The sequence shown here is derived from an EMBL/GenBank/DDBJ whole genome shotgun (WGS) entry which is preliminary data.</text>
</comment>
<dbReference type="InterPro" id="IPR010982">
    <property type="entry name" value="Lambda_DNA-bd_dom_sf"/>
</dbReference>
<dbReference type="SUPFAM" id="SSF47413">
    <property type="entry name" value="lambda repressor-like DNA-binding domains"/>
    <property type="match status" value="1"/>
</dbReference>
<dbReference type="Gene3D" id="1.10.260.40">
    <property type="entry name" value="lambda repressor-like DNA-binding domains"/>
    <property type="match status" value="1"/>
</dbReference>
<accession>A0AAW9Q3G9</accession>
<reference evidence="2 3" key="1">
    <citation type="submission" date="2024-02" db="EMBL/GenBank/DDBJ databases">
        <title>Genome sequence of Aquincola sp. MAHUQ-54.</title>
        <authorList>
            <person name="Huq M.A."/>
        </authorList>
    </citation>
    <scope>NUCLEOTIDE SEQUENCE [LARGE SCALE GENOMIC DNA]</scope>
    <source>
        <strain evidence="2 3">MAHUQ-54</strain>
    </source>
</reference>
<dbReference type="PANTHER" id="PTHR35010">
    <property type="entry name" value="BLL4672 PROTEIN-RELATED"/>
    <property type="match status" value="1"/>
</dbReference>
<dbReference type="PROSITE" id="PS50943">
    <property type="entry name" value="HTH_CROC1"/>
    <property type="match status" value="1"/>
</dbReference>
<evidence type="ECO:0000259" key="1">
    <source>
        <dbReference type="PROSITE" id="PS50943"/>
    </source>
</evidence>
<dbReference type="GO" id="GO:0003677">
    <property type="term" value="F:DNA binding"/>
    <property type="evidence" value="ECO:0007669"/>
    <property type="project" value="InterPro"/>
</dbReference>
<dbReference type="EMBL" id="JAZIBG010000024">
    <property type="protein sequence ID" value="MEF7614381.1"/>
    <property type="molecule type" value="Genomic_DNA"/>
</dbReference>
<dbReference type="PANTHER" id="PTHR35010:SF4">
    <property type="entry name" value="BLL5781 PROTEIN"/>
    <property type="match status" value="1"/>
</dbReference>
<protein>
    <submittedName>
        <fullName evidence="2">Helix-turn-helix transcriptional regulator</fullName>
    </submittedName>
</protein>
<sequence length="271" mass="28903">MAASHALGDCLREWRKRRRVSQLEFALQADVSQRHLSCIESGRATPSREMVLRLAERLEVPLRERNVMLAAAGYAPVYAERPLDDPALRPAREAIELVLKGHEPYPALAIDRHWQLVAANAAVATLIAGASPALLAPPVNVLRLSLHPQGLAPRIANLGPWRAHLLERLRQQIAATGDPVLAALRDELEALPGPAAPAAALAAAQAFGGIAVPLQLDTAAGRLSLLSTTTVFGTPRDITLAELALEAFYPADEASAALLRRLHAPGLPQGG</sequence>
<dbReference type="Pfam" id="PF01381">
    <property type="entry name" value="HTH_3"/>
    <property type="match status" value="1"/>
</dbReference>
<dbReference type="Gene3D" id="3.30.450.180">
    <property type="match status" value="1"/>
</dbReference>
<proteinExistence type="predicted"/>
<keyword evidence="3" id="KW-1185">Reference proteome</keyword>
<dbReference type="Proteomes" id="UP001336250">
    <property type="component" value="Unassembled WGS sequence"/>
</dbReference>
<dbReference type="Pfam" id="PF17765">
    <property type="entry name" value="MLTR_LBD"/>
    <property type="match status" value="1"/>
</dbReference>
<organism evidence="2 3">
    <name type="scientific">Aquincola agrisoli</name>
    <dbReference type="NCBI Taxonomy" id="3119538"/>
    <lineage>
        <taxon>Bacteria</taxon>
        <taxon>Pseudomonadati</taxon>
        <taxon>Pseudomonadota</taxon>
        <taxon>Betaproteobacteria</taxon>
        <taxon>Burkholderiales</taxon>
        <taxon>Sphaerotilaceae</taxon>
        <taxon>Aquincola</taxon>
    </lineage>
</organism>